<evidence type="ECO:0000313" key="3">
    <source>
        <dbReference type="Proteomes" id="UP000507470"/>
    </source>
</evidence>
<protein>
    <recommendedName>
        <fullName evidence="1">Reverse transcriptase domain-containing protein</fullName>
    </recommendedName>
</protein>
<dbReference type="PANTHER" id="PTHR33064">
    <property type="entry name" value="POL PROTEIN"/>
    <property type="match status" value="1"/>
</dbReference>
<evidence type="ECO:0000259" key="1">
    <source>
        <dbReference type="Pfam" id="PF00078"/>
    </source>
</evidence>
<dbReference type="EMBL" id="CACVKT020006429">
    <property type="protein sequence ID" value="CAC5401483.1"/>
    <property type="molecule type" value="Genomic_DNA"/>
</dbReference>
<dbReference type="OrthoDB" id="10066870at2759"/>
<dbReference type="CDD" id="cd01647">
    <property type="entry name" value="RT_LTR"/>
    <property type="match status" value="1"/>
</dbReference>
<keyword evidence="3" id="KW-1185">Reference proteome</keyword>
<gene>
    <name evidence="2" type="ORF">MCOR_35563</name>
</gene>
<dbReference type="SUPFAM" id="SSF56672">
    <property type="entry name" value="DNA/RNA polymerases"/>
    <property type="match status" value="1"/>
</dbReference>
<dbReference type="InterPro" id="IPR051320">
    <property type="entry name" value="Viral_Replic_Matur_Polypro"/>
</dbReference>
<dbReference type="InterPro" id="IPR000477">
    <property type="entry name" value="RT_dom"/>
</dbReference>
<sequence length="322" mass="36666">MLKLWYDRSDHLESSKTEVLACLDIISSLSSTGDEVDIDFNAKVVPIIEAKETIDDATMSEELSVEQKQQLGQLLFDVIQHTVKTKTNEPVYKKPYPLPYALRNQVKIEVEKMLKSGIIESSTSPYAAPVVLVKKKDSSIRFCVYYCSLNQVTFFDPRMMPRMDEILNKVSRSRYTSKIDLTKGYWQVPLDADVRRKSAFVTSFGHFQFTVMPFGMVNAGATFVRLMQKVLCGHEDYADSFINDVGIFSDSWSFHLEHLRLVFQLLREAKLTARPSKCLFVFSELEFLGNIAGNGTIKPVQDKVSAIREFPVPTTKKKSDRS</sequence>
<name>A0A6J8CY54_MYTCO</name>
<reference evidence="2 3" key="1">
    <citation type="submission" date="2020-06" db="EMBL/GenBank/DDBJ databases">
        <authorList>
            <person name="Li R."/>
            <person name="Bekaert M."/>
        </authorList>
    </citation>
    <scope>NUCLEOTIDE SEQUENCE [LARGE SCALE GENOMIC DNA]</scope>
    <source>
        <strain evidence="3">wild</strain>
    </source>
</reference>
<dbReference type="Pfam" id="PF00078">
    <property type="entry name" value="RVT_1"/>
    <property type="match status" value="1"/>
</dbReference>
<dbReference type="InterPro" id="IPR043128">
    <property type="entry name" value="Rev_trsase/Diguanyl_cyclase"/>
</dbReference>
<dbReference type="PANTHER" id="PTHR33064:SF29">
    <property type="entry name" value="PEPTIDASE A2 DOMAIN-CONTAINING PROTEIN-RELATED"/>
    <property type="match status" value="1"/>
</dbReference>
<dbReference type="Gene3D" id="3.30.70.270">
    <property type="match status" value="1"/>
</dbReference>
<proteinExistence type="predicted"/>
<accession>A0A6J8CY54</accession>
<evidence type="ECO:0000313" key="2">
    <source>
        <dbReference type="EMBL" id="CAC5401483.1"/>
    </source>
</evidence>
<organism evidence="2 3">
    <name type="scientific">Mytilus coruscus</name>
    <name type="common">Sea mussel</name>
    <dbReference type="NCBI Taxonomy" id="42192"/>
    <lineage>
        <taxon>Eukaryota</taxon>
        <taxon>Metazoa</taxon>
        <taxon>Spiralia</taxon>
        <taxon>Lophotrochozoa</taxon>
        <taxon>Mollusca</taxon>
        <taxon>Bivalvia</taxon>
        <taxon>Autobranchia</taxon>
        <taxon>Pteriomorphia</taxon>
        <taxon>Mytilida</taxon>
        <taxon>Mytiloidea</taxon>
        <taxon>Mytilidae</taxon>
        <taxon>Mytilinae</taxon>
        <taxon>Mytilus</taxon>
    </lineage>
</organism>
<dbReference type="Gene3D" id="3.10.10.10">
    <property type="entry name" value="HIV Type 1 Reverse Transcriptase, subunit A, domain 1"/>
    <property type="match status" value="1"/>
</dbReference>
<dbReference type="Proteomes" id="UP000507470">
    <property type="component" value="Unassembled WGS sequence"/>
</dbReference>
<feature type="domain" description="Reverse transcriptase" evidence="1">
    <location>
        <begin position="133"/>
        <end position="289"/>
    </location>
</feature>
<dbReference type="AlphaFoldDB" id="A0A6J8CY54"/>
<dbReference type="InterPro" id="IPR043502">
    <property type="entry name" value="DNA/RNA_pol_sf"/>
</dbReference>